<dbReference type="Proteomes" id="UP000037558">
    <property type="component" value="Unassembled WGS sequence"/>
</dbReference>
<reference evidence="4" key="1">
    <citation type="submission" date="2015-08" db="EMBL/GenBank/DDBJ databases">
        <title>Fjat-14210 dsm16467.</title>
        <authorList>
            <person name="Liu B."/>
            <person name="Wang J."/>
            <person name="Zhu Y."/>
            <person name="Liu G."/>
            <person name="Chen Q."/>
            <person name="Chen Z."/>
            <person name="Lan J."/>
            <person name="Che J."/>
            <person name="Ge C."/>
            <person name="Shi H."/>
            <person name="Pan Z."/>
            <person name="Liu X."/>
        </authorList>
    </citation>
    <scope>NUCLEOTIDE SEQUENCE [LARGE SCALE GENOMIC DNA]</scope>
    <source>
        <strain evidence="4">DSM 16467</strain>
    </source>
</reference>
<accession>A0A0M0L523</accession>
<dbReference type="Pfam" id="PF07299">
    <property type="entry name" value="EF-G-binding_N"/>
    <property type="match status" value="1"/>
</dbReference>
<organism evidence="3 4">
    <name type="scientific">Priestia koreensis</name>
    <dbReference type="NCBI Taxonomy" id="284581"/>
    <lineage>
        <taxon>Bacteria</taxon>
        <taxon>Bacillati</taxon>
        <taxon>Bacillota</taxon>
        <taxon>Bacilli</taxon>
        <taxon>Bacillales</taxon>
        <taxon>Bacillaceae</taxon>
        <taxon>Priestia</taxon>
    </lineage>
</organism>
<protein>
    <submittedName>
        <fullName evidence="3">Ferrous iron transporter A</fullName>
    </submittedName>
</protein>
<feature type="domain" description="Elongation factor G-binding protein N-terminal" evidence="1">
    <location>
        <begin position="4"/>
        <end position="86"/>
    </location>
</feature>
<dbReference type="STRING" id="284581.AMD01_09960"/>
<gene>
    <name evidence="3" type="ORF">AMD01_09960</name>
</gene>
<dbReference type="InterPro" id="IPR038344">
    <property type="entry name" value="EF-G_N_sf"/>
</dbReference>
<keyword evidence="4" id="KW-1185">Reference proteome</keyword>
<dbReference type="Pfam" id="PF16571">
    <property type="entry name" value="FBP_C"/>
    <property type="match status" value="1"/>
</dbReference>
<feature type="domain" description="Elongation factor G-binding protein C-terminal treble-clef zinc-finger" evidence="2">
    <location>
        <begin position="100"/>
        <end position="196"/>
    </location>
</feature>
<dbReference type="RefSeq" id="WP_053401250.1">
    <property type="nucleotide sequence ID" value="NZ_LILC01000013.1"/>
</dbReference>
<comment type="caution">
    <text evidence="3">The sequence shown here is derived from an EMBL/GenBank/DDBJ whole genome shotgun (WGS) entry which is preliminary data.</text>
</comment>
<evidence type="ECO:0000313" key="4">
    <source>
        <dbReference type="Proteomes" id="UP000037558"/>
    </source>
</evidence>
<evidence type="ECO:0000313" key="3">
    <source>
        <dbReference type="EMBL" id="KOO46180.1"/>
    </source>
</evidence>
<dbReference type="Gene3D" id="1.20.1280.250">
    <property type="match status" value="1"/>
</dbReference>
<sequence>MDPFIRSDQFHFIKRQAQILINGHSSVNDRNVLQALKGLSSDKTYGQFEELTDEQRALLEPIASVHDKTSAELFLEHIKAFVIPFKTVTQDQIKRLFPKVKKLKVPSLHETDLRELTYLSWEDKGTNRKYIVTERNGKLSGVYGTFTPIHQKGICAICNGLEEVGMFLSETKGAVQGTFTKRGNYICQDADICNQNLVDYTELHDFIDHIQKK</sequence>
<dbReference type="InterPro" id="IPR032330">
    <property type="entry name" value="EF-G-binding_C"/>
</dbReference>
<dbReference type="CDD" id="cd16342">
    <property type="entry name" value="FusC_FusB"/>
    <property type="match status" value="1"/>
</dbReference>
<dbReference type="AlphaFoldDB" id="A0A0M0L523"/>
<proteinExistence type="predicted"/>
<name>A0A0M0L523_9BACI</name>
<dbReference type="PATRIC" id="fig|284581.3.peg.2071"/>
<evidence type="ECO:0000259" key="2">
    <source>
        <dbReference type="Pfam" id="PF16571"/>
    </source>
</evidence>
<dbReference type="InterPro" id="IPR010841">
    <property type="entry name" value="EF-G-binding_N"/>
</dbReference>
<dbReference type="EMBL" id="LILC01000013">
    <property type="protein sequence ID" value="KOO46180.1"/>
    <property type="molecule type" value="Genomic_DNA"/>
</dbReference>
<evidence type="ECO:0000259" key="1">
    <source>
        <dbReference type="Pfam" id="PF07299"/>
    </source>
</evidence>
<dbReference type="OrthoDB" id="1891078at2"/>